<dbReference type="AlphaFoldDB" id="A0A542X8M1"/>
<reference evidence="2 3" key="1">
    <citation type="submission" date="2019-06" db="EMBL/GenBank/DDBJ databases">
        <title>Sequencing the genomes of 1000 actinobacteria strains.</title>
        <authorList>
            <person name="Klenk H.-P."/>
        </authorList>
    </citation>
    <scope>NUCLEOTIDE SEQUENCE [LARGE SCALE GENOMIC DNA]</scope>
    <source>
        <strain evidence="2 3">DSM 24617</strain>
    </source>
</reference>
<comment type="caution">
    <text evidence="2">The sequence shown here is derived from an EMBL/GenBank/DDBJ whole genome shotgun (WGS) entry which is preliminary data.</text>
</comment>
<organism evidence="2 3">
    <name type="scientific">Barrientosiimonas humi</name>
    <dbReference type="NCBI Taxonomy" id="999931"/>
    <lineage>
        <taxon>Bacteria</taxon>
        <taxon>Bacillati</taxon>
        <taxon>Actinomycetota</taxon>
        <taxon>Actinomycetes</taxon>
        <taxon>Micrococcales</taxon>
        <taxon>Dermacoccaceae</taxon>
        <taxon>Barrientosiimonas</taxon>
    </lineage>
</organism>
<dbReference type="Proteomes" id="UP000318336">
    <property type="component" value="Unassembled WGS sequence"/>
</dbReference>
<name>A0A542X8M1_9MICO</name>
<dbReference type="OrthoDB" id="240178at2"/>
<keyword evidence="3" id="KW-1185">Reference proteome</keyword>
<feature type="compositionally biased region" description="Low complexity" evidence="1">
    <location>
        <begin position="37"/>
        <end position="89"/>
    </location>
</feature>
<evidence type="ECO:0000313" key="2">
    <source>
        <dbReference type="EMBL" id="TQL32188.1"/>
    </source>
</evidence>
<dbReference type="RefSeq" id="WP_142004323.1">
    <property type="nucleotide sequence ID" value="NZ_CAJTBP010000001.1"/>
</dbReference>
<dbReference type="EMBL" id="VFOK01000001">
    <property type="protein sequence ID" value="TQL32188.1"/>
    <property type="molecule type" value="Genomic_DNA"/>
</dbReference>
<dbReference type="PROSITE" id="PS51257">
    <property type="entry name" value="PROKAR_LIPOPROTEIN"/>
    <property type="match status" value="1"/>
</dbReference>
<evidence type="ECO:0000256" key="1">
    <source>
        <dbReference type="SAM" id="MobiDB-lite"/>
    </source>
</evidence>
<accession>A0A542X8M1</accession>
<gene>
    <name evidence="2" type="ORF">FB554_0307</name>
</gene>
<protein>
    <submittedName>
        <fullName evidence="2">Uncharacterized protein</fullName>
    </submittedName>
</protein>
<sequence length="358" mass="37730">MTRHGRPDRLGRGGAATALVLSLLLASGCTTSGGQGAASSASSTPGASNSAATRGSSPSAVSTSAPSTSSTSASSPGSSTTSSAPRPTTDPQQAAAAKPYLDKADAAGEVEQVMPGYRVVQSERCVVVGDLLEGQLRRHLRECDTAVQRIRRGWPKPLPQEKVLVLAPESDQAFTTLLRVTAEDSEGQISGWTGQFVVARHLGGFTTEDQVYELTQVIFLFLAMPNPWSGGVAWVSAGAALWLAEESMPDGALPVDEMLLDVMPPADRLDALPADEDVDTEVFGWPYSYAAAVFVVESFGKDALVRLLERQNVTGITDDEAVRPVLGISYAELDRRFSAWIKRQLAGLEPAPGDEGTA</sequence>
<evidence type="ECO:0000313" key="3">
    <source>
        <dbReference type="Proteomes" id="UP000318336"/>
    </source>
</evidence>
<proteinExistence type="predicted"/>
<feature type="region of interest" description="Disordered" evidence="1">
    <location>
        <begin position="30"/>
        <end position="98"/>
    </location>
</feature>